<comment type="caution">
    <text evidence="9">The sequence shown here is derived from an EMBL/GenBank/DDBJ whole genome shotgun (WGS) entry which is preliminary data.</text>
</comment>
<dbReference type="InterPro" id="IPR041664">
    <property type="entry name" value="AAA_16"/>
</dbReference>
<dbReference type="Pfam" id="PF14629">
    <property type="entry name" value="ORC4_C"/>
    <property type="match status" value="1"/>
</dbReference>
<evidence type="ECO:0000259" key="8">
    <source>
        <dbReference type="SMART" id="SM00382"/>
    </source>
</evidence>
<proteinExistence type="inferred from homology"/>
<feature type="region of interest" description="Disordered" evidence="7">
    <location>
        <begin position="1"/>
        <end position="65"/>
    </location>
</feature>
<dbReference type="PANTHER" id="PTHR12087">
    <property type="entry name" value="ORIGIN RECOGNITION COMPLEX SUBUNIT 4"/>
    <property type="match status" value="1"/>
</dbReference>
<dbReference type="GO" id="GO:0006270">
    <property type="term" value="P:DNA replication initiation"/>
    <property type="evidence" value="ECO:0007669"/>
    <property type="project" value="TreeGrafter"/>
</dbReference>
<evidence type="ECO:0000313" key="9">
    <source>
        <dbReference type="EMBL" id="TKA81812.1"/>
    </source>
</evidence>
<dbReference type="FunFam" id="3.40.50.300:FF:001499">
    <property type="entry name" value="Origin recognition complex subunit 4, putative"/>
    <property type="match status" value="1"/>
</dbReference>
<comment type="similarity">
    <text evidence="2">Belongs to the ORC4 family.</text>
</comment>
<evidence type="ECO:0000256" key="4">
    <source>
        <dbReference type="ARBA" id="ARBA00022705"/>
    </source>
</evidence>
<dbReference type="SMART" id="SM00382">
    <property type="entry name" value="AAA"/>
    <property type="match status" value="1"/>
</dbReference>
<protein>
    <recommendedName>
        <fullName evidence="3">Origin recognition complex subunit 4</fullName>
    </recommendedName>
</protein>
<dbReference type="InterPro" id="IPR032705">
    <property type="entry name" value="ORC4_C"/>
</dbReference>
<evidence type="ECO:0000256" key="3">
    <source>
        <dbReference type="ARBA" id="ARBA00019083"/>
    </source>
</evidence>
<evidence type="ECO:0000256" key="2">
    <source>
        <dbReference type="ARBA" id="ARBA00005334"/>
    </source>
</evidence>
<dbReference type="SUPFAM" id="SSF52540">
    <property type="entry name" value="P-loop containing nucleoside triphosphate hydrolases"/>
    <property type="match status" value="1"/>
</dbReference>
<dbReference type="Proteomes" id="UP000308768">
    <property type="component" value="Unassembled WGS sequence"/>
</dbReference>
<name>A0A4U0XVC8_9PEZI</name>
<dbReference type="InterPro" id="IPR003593">
    <property type="entry name" value="AAA+_ATPase"/>
</dbReference>
<dbReference type="AlphaFoldDB" id="A0A4U0XVC8"/>
<evidence type="ECO:0000256" key="1">
    <source>
        <dbReference type="ARBA" id="ARBA00004123"/>
    </source>
</evidence>
<evidence type="ECO:0000256" key="6">
    <source>
        <dbReference type="ARBA" id="ARBA00023242"/>
    </source>
</evidence>
<dbReference type="OrthoDB" id="343623at2759"/>
<reference evidence="9 10" key="1">
    <citation type="submission" date="2017-03" db="EMBL/GenBank/DDBJ databases">
        <title>Genomes of endolithic fungi from Antarctica.</title>
        <authorList>
            <person name="Coleine C."/>
            <person name="Masonjones S."/>
            <person name="Stajich J.E."/>
        </authorList>
    </citation>
    <scope>NUCLEOTIDE SEQUENCE [LARGE SCALE GENOMIC DNA]</scope>
    <source>
        <strain evidence="9 10">CCFEE 5187</strain>
    </source>
</reference>
<sequence length="530" mass="56632">MDTPRKKAQAAEKTTNNESKPKTSTPASAKARSRRQDNDTRSIASDEVEVSSLEEHMKLDTPVQNRASEDEAFAMIKTILLERLTGRRPIPLTGLDKEYNEVNSLLQQTVAAGEGNSMLVIGARGSGKSALVNKAITELSNSHDSDFHVIRLHGSIHTDDKLALREIWRQLRREMSVDDDTLGKNYADTLATLLALLSHRSTDGSELVSQSVVFVLDEFDLFAAHPRQTLLYNLFDNAQSNGAPIAVLGLTTRFDVAESMEKRVKSRFSHRYVHVPSPKSFATFQEICKAALLVQPKELSAEAAAWSSALTTWNSAIDDLFASTVTSPLIAHLRSIYHKSKSIPDVLTLFLPLLATLPSSPPVPSSLTTHLSQHLAHPASLATLLPADSSLALLPHLSHLELALLIAAARLDIIDASAGLTNFGLAYQHYASLVSRGRVQASASGAAAVGGVAGGRLWGKEVAAKAWERLGLWGLVVPVAEGRGGGGMGGAGAGGGMAMAMCRVDVSLEEIGASCKGAVVGAMAKWCSQI</sequence>
<evidence type="ECO:0000256" key="7">
    <source>
        <dbReference type="SAM" id="MobiDB-lite"/>
    </source>
</evidence>
<dbReference type="GO" id="GO:0005664">
    <property type="term" value="C:nuclear origin of replication recognition complex"/>
    <property type="evidence" value="ECO:0007669"/>
    <property type="project" value="TreeGrafter"/>
</dbReference>
<evidence type="ECO:0000256" key="5">
    <source>
        <dbReference type="ARBA" id="ARBA00023125"/>
    </source>
</evidence>
<keyword evidence="6" id="KW-0539">Nucleus</keyword>
<organism evidence="9 10">
    <name type="scientific">Cryomyces minteri</name>
    <dbReference type="NCBI Taxonomy" id="331657"/>
    <lineage>
        <taxon>Eukaryota</taxon>
        <taxon>Fungi</taxon>
        <taxon>Dikarya</taxon>
        <taxon>Ascomycota</taxon>
        <taxon>Pezizomycotina</taxon>
        <taxon>Dothideomycetes</taxon>
        <taxon>Dothideomycetes incertae sedis</taxon>
        <taxon>Cryomyces</taxon>
    </lineage>
</organism>
<dbReference type="PANTHER" id="PTHR12087:SF0">
    <property type="entry name" value="ORIGIN RECOGNITION COMPLEX SUBUNIT 4"/>
    <property type="match status" value="1"/>
</dbReference>
<feature type="domain" description="AAA+ ATPase" evidence="8">
    <location>
        <begin position="114"/>
        <end position="278"/>
    </location>
</feature>
<dbReference type="Gene3D" id="3.40.50.300">
    <property type="entry name" value="P-loop containing nucleotide triphosphate hydrolases"/>
    <property type="match status" value="1"/>
</dbReference>
<gene>
    <name evidence="9" type="ORF">B0A49_00576</name>
</gene>
<dbReference type="EMBL" id="NAJN01000014">
    <property type="protein sequence ID" value="TKA81812.1"/>
    <property type="molecule type" value="Genomic_DNA"/>
</dbReference>
<dbReference type="InterPro" id="IPR027417">
    <property type="entry name" value="P-loop_NTPase"/>
</dbReference>
<keyword evidence="10" id="KW-1185">Reference proteome</keyword>
<accession>A0A4U0XVC8</accession>
<comment type="subcellular location">
    <subcellularLocation>
        <location evidence="1">Nucleus</location>
    </subcellularLocation>
</comment>
<feature type="compositionally biased region" description="Polar residues" evidence="7">
    <location>
        <begin position="12"/>
        <end position="27"/>
    </location>
</feature>
<keyword evidence="4" id="KW-0235">DNA replication</keyword>
<dbReference type="InterPro" id="IPR016527">
    <property type="entry name" value="ORC4"/>
</dbReference>
<keyword evidence="5" id="KW-0238">DNA-binding</keyword>
<dbReference type="STRING" id="331657.A0A4U0XVC8"/>
<evidence type="ECO:0000313" key="10">
    <source>
        <dbReference type="Proteomes" id="UP000308768"/>
    </source>
</evidence>
<dbReference type="Pfam" id="PF13191">
    <property type="entry name" value="AAA_16"/>
    <property type="match status" value="1"/>
</dbReference>
<dbReference type="GO" id="GO:0003688">
    <property type="term" value="F:DNA replication origin binding"/>
    <property type="evidence" value="ECO:0007669"/>
    <property type="project" value="TreeGrafter"/>
</dbReference>